<feature type="domain" description="3-hydroxyacyl-CoA dehydrogenase C-terminal" evidence="1">
    <location>
        <begin position="137"/>
        <end position="215"/>
    </location>
</feature>
<dbReference type="GO" id="GO:0006631">
    <property type="term" value="P:fatty acid metabolic process"/>
    <property type="evidence" value="ECO:0007669"/>
    <property type="project" value="InterPro"/>
</dbReference>
<protein>
    <submittedName>
        <fullName evidence="2">3-hydroxybutyryl-CoA dehydrogenase</fullName>
    </submittedName>
</protein>
<dbReference type="Gene3D" id="1.10.1040.10">
    <property type="entry name" value="N-(1-d-carboxylethyl)-l-norvaline Dehydrogenase, domain 2"/>
    <property type="match status" value="1"/>
</dbReference>
<dbReference type="SUPFAM" id="SSF48179">
    <property type="entry name" value="6-phosphogluconate dehydrogenase C-terminal domain-like"/>
    <property type="match status" value="1"/>
</dbReference>
<dbReference type="STRING" id="947013.SAMN04488109_6729"/>
<dbReference type="RefSeq" id="WP_073143276.1">
    <property type="nucleotide sequence ID" value="NZ_FQWQ01000006.1"/>
</dbReference>
<accession>A0A1M5XMR9</accession>
<reference evidence="2 3" key="1">
    <citation type="submission" date="2016-11" db="EMBL/GenBank/DDBJ databases">
        <authorList>
            <person name="Jaros S."/>
            <person name="Januszkiewicz K."/>
            <person name="Wedrychowicz H."/>
        </authorList>
    </citation>
    <scope>NUCLEOTIDE SEQUENCE [LARGE SCALE GENOMIC DNA]</scope>
    <source>
        <strain evidence="2 3">DSM 24574</strain>
    </source>
</reference>
<evidence type="ECO:0000313" key="3">
    <source>
        <dbReference type="Proteomes" id="UP000184212"/>
    </source>
</evidence>
<sequence length="220" mass="25721">MNILVIGEPVNLQECHQKFGDKHIYSRVDEHRDAEKFLRNSDLVFDFIIEEEVHQFEIYNEYAATAFINTCKVSLGELVHLTDHALESTIFGFNGLPTFLSREVMEVSLWKPEDEPRLRRICSELKTDFLLVDDRVGLVTPRVVCMIINEAYYTVQDGTATRKDIDLAMKLGTNYPYGPFEWCQRIGVKHVYELIEALYDDTKDERYKICPLLKKEYLKN</sequence>
<dbReference type="AlphaFoldDB" id="A0A1M5XMR9"/>
<dbReference type="InterPro" id="IPR006108">
    <property type="entry name" value="3HC_DH_C"/>
</dbReference>
<dbReference type="EMBL" id="FQWQ01000006">
    <property type="protein sequence ID" value="SHI00834.1"/>
    <property type="molecule type" value="Genomic_DNA"/>
</dbReference>
<name>A0A1M5XMR9_9BACT</name>
<dbReference type="InterPro" id="IPR008927">
    <property type="entry name" value="6-PGluconate_DH-like_C_sf"/>
</dbReference>
<organism evidence="2 3">
    <name type="scientific">Chryseolinea serpens</name>
    <dbReference type="NCBI Taxonomy" id="947013"/>
    <lineage>
        <taxon>Bacteria</taxon>
        <taxon>Pseudomonadati</taxon>
        <taxon>Bacteroidota</taxon>
        <taxon>Cytophagia</taxon>
        <taxon>Cytophagales</taxon>
        <taxon>Fulvivirgaceae</taxon>
        <taxon>Chryseolinea</taxon>
    </lineage>
</organism>
<dbReference type="OrthoDB" id="2986269at2"/>
<dbReference type="PANTHER" id="PTHR48075">
    <property type="entry name" value="3-HYDROXYACYL-COA DEHYDROGENASE FAMILY PROTEIN"/>
    <property type="match status" value="1"/>
</dbReference>
<dbReference type="GO" id="GO:0016616">
    <property type="term" value="F:oxidoreductase activity, acting on the CH-OH group of donors, NAD or NADP as acceptor"/>
    <property type="evidence" value="ECO:0007669"/>
    <property type="project" value="InterPro"/>
</dbReference>
<evidence type="ECO:0000313" key="2">
    <source>
        <dbReference type="EMBL" id="SHI00834.1"/>
    </source>
</evidence>
<dbReference type="Proteomes" id="UP000184212">
    <property type="component" value="Unassembled WGS sequence"/>
</dbReference>
<evidence type="ECO:0000259" key="1">
    <source>
        <dbReference type="Pfam" id="PF00725"/>
    </source>
</evidence>
<dbReference type="Pfam" id="PF00725">
    <property type="entry name" value="3HCDH"/>
    <property type="match status" value="1"/>
</dbReference>
<gene>
    <name evidence="2" type="ORF">SAMN04488109_6729</name>
</gene>
<dbReference type="InterPro" id="IPR013328">
    <property type="entry name" value="6PGD_dom2"/>
</dbReference>
<dbReference type="PANTHER" id="PTHR48075:SF5">
    <property type="entry name" value="3-HYDROXYBUTYRYL-COA DEHYDROGENASE"/>
    <property type="match status" value="1"/>
</dbReference>
<proteinExistence type="predicted"/>
<keyword evidence="3" id="KW-1185">Reference proteome</keyword>